<keyword evidence="1" id="KW-0812">Transmembrane</keyword>
<organism evidence="2 3">
    <name type="scientific">Halorussus caseinilyticus</name>
    <dbReference type="NCBI Taxonomy" id="3034025"/>
    <lineage>
        <taxon>Archaea</taxon>
        <taxon>Methanobacteriati</taxon>
        <taxon>Methanobacteriota</taxon>
        <taxon>Stenosarchaea group</taxon>
        <taxon>Halobacteria</taxon>
        <taxon>Halobacteriales</taxon>
        <taxon>Haladaptataceae</taxon>
        <taxon>Halorussus</taxon>
    </lineage>
</organism>
<proteinExistence type="predicted"/>
<dbReference type="AlphaFoldDB" id="A0ABD5WPV1"/>
<evidence type="ECO:0000313" key="2">
    <source>
        <dbReference type="EMBL" id="MFC7081234.1"/>
    </source>
</evidence>
<evidence type="ECO:0000313" key="3">
    <source>
        <dbReference type="Proteomes" id="UP001596407"/>
    </source>
</evidence>
<keyword evidence="1" id="KW-0472">Membrane</keyword>
<feature type="transmembrane region" description="Helical" evidence="1">
    <location>
        <begin position="41"/>
        <end position="59"/>
    </location>
</feature>
<dbReference type="InterPro" id="IPR008407">
    <property type="entry name" value="Brnchd-chn_aa_trnsp_AzlD"/>
</dbReference>
<feature type="transmembrane region" description="Helical" evidence="1">
    <location>
        <begin position="6"/>
        <end position="29"/>
    </location>
</feature>
<evidence type="ECO:0000256" key="1">
    <source>
        <dbReference type="SAM" id="Phobius"/>
    </source>
</evidence>
<gene>
    <name evidence="2" type="ORF">ACFQJ6_15125</name>
</gene>
<keyword evidence="1" id="KW-1133">Transmembrane helix</keyword>
<sequence length="101" mass="10476">MFENPLVVATIVGMAAVTYVTRIGGFWMVGQFDLSDRFHAWLEYIPGAVLVSLVAPSVAKGGPAEAGAALAALVVSIRTGNILFAMLAGIGVVVALRQVFG</sequence>
<protein>
    <submittedName>
        <fullName evidence="2">AzlD family protein</fullName>
    </submittedName>
</protein>
<accession>A0ABD5WPV1</accession>
<reference evidence="2 3" key="1">
    <citation type="journal article" date="2019" name="Int. J. Syst. Evol. Microbiol.">
        <title>The Global Catalogue of Microorganisms (GCM) 10K type strain sequencing project: providing services to taxonomists for standard genome sequencing and annotation.</title>
        <authorList>
            <consortium name="The Broad Institute Genomics Platform"/>
            <consortium name="The Broad Institute Genome Sequencing Center for Infectious Disease"/>
            <person name="Wu L."/>
            <person name="Ma J."/>
        </authorList>
    </citation>
    <scope>NUCLEOTIDE SEQUENCE [LARGE SCALE GENOMIC DNA]</scope>
    <source>
        <strain evidence="2 3">DT72</strain>
    </source>
</reference>
<name>A0ABD5WPV1_9EURY</name>
<dbReference type="RefSeq" id="WP_276280850.1">
    <property type="nucleotide sequence ID" value="NZ_CP119809.1"/>
</dbReference>
<feature type="transmembrane region" description="Helical" evidence="1">
    <location>
        <begin position="71"/>
        <end position="96"/>
    </location>
</feature>
<dbReference type="EMBL" id="JBHSZH010000005">
    <property type="protein sequence ID" value="MFC7081234.1"/>
    <property type="molecule type" value="Genomic_DNA"/>
</dbReference>
<comment type="caution">
    <text evidence="2">The sequence shown here is derived from an EMBL/GenBank/DDBJ whole genome shotgun (WGS) entry which is preliminary data.</text>
</comment>
<dbReference type="GeneID" id="79302021"/>
<dbReference type="Pfam" id="PF05437">
    <property type="entry name" value="AzlD"/>
    <property type="match status" value="1"/>
</dbReference>
<keyword evidence="3" id="KW-1185">Reference proteome</keyword>
<dbReference type="Proteomes" id="UP001596407">
    <property type="component" value="Unassembled WGS sequence"/>
</dbReference>